<organism evidence="2 3">
    <name type="scientific">candidate division CSSED10-310 bacterium</name>
    <dbReference type="NCBI Taxonomy" id="2855610"/>
    <lineage>
        <taxon>Bacteria</taxon>
        <taxon>Bacteria division CSSED10-310</taxon>
    </lineage>
</organism>
<feature type="transmembrane region" description="Helical" evidence="1">
    <location>
        <begin position="20"/>
        <end position="44"/>
    </location>
</feature>
<evidence type="ECO:0000313" key="2">
    <source>
        <dbReference type="EMBL" id="MFC1850804.1"/>
    </source>
</evidence>
<accession>A0ABV6YX76</accession>
<gene>
    <name evidence="2" type="ORF">ACFL27_11475</name>
</gene>
<reference evidence="2 3" key="1">
    <citation type="submission" date="2024-09" db="EMBL/GenBank/DDBJ databases">
        <title>Laminarin stimulates single cell rates of sulfate reduction while oxygen inhibits transcriptomic activity in coastal marine sediment.</title>
        <authorList>
            <person name="Lindsay M."/>
            <person name="Orcutt B."/>
            <person name="Emerson D."/>
            <person name="Stepanauskas R."/>
            <person name="D'Angelo T."/>
        </authorList>
    </citation>
    <scope>NUCLEOTIDE SEQUENCE [LARGE SCALE GENOMIC DNA]</scope>
    <source>
        <strain evidence="2">SAG AM-311-K15</strain>
    </source>
</reference>
<name>A0ABV6YX76_UNCC1</name>
<evidence type="ECO:0008006" key="4">
    <source>
        <dbReference type="Google" id="ProtNLM"/>
    </source>
</evidence>
<sequence length="106" mass="12141">MIRNLREKIKNEEGISTLEFVILIPIYFLLIWIAFEALFFYSFIVFDGFADARDEVLSRCYKANSTSISTFNVEGGIPILADLIDIMTIFFPDSEQLTFRISAAGR</sequence>
<evidence type="ECO:0000256" key="1">
    <source>
        <dbReference type="SAM" id="Phobius"/>
    </source>
</evidence>
<keyword evidence="3" id="KW-1185">Reference proteome</keyword>
<keyword evidence="1" id="KW-0812">Transmembrane</keyword>
<proteinExistence type="predicted"/>
<protein>
    <recommendedName>
        <fullName evidence="4">Pilus assembly protein</fullName>
    </recommendedName>
</protein>
<keyword evidence="1" id="KW-0472">Membrane</keyword>
<dbReference type="EMBL" id="JBHPBY010000125">
    <property type="protein sequence ID" value="MFC1850804.1"/>
    <property type="molecule type" value="Genomic_DNA"/>
</dbReference>
<dbReference type="Proteomes" id="UP001594351">
    <property type="component" value="Unassembled WGS sequence"/>
</dbReference>
<keyword evidence="1" id="KW-1133">Transmembrane helix</keyword>
<comment type="caution">
    <text evidence="2">The sequence shown here is derived from an EMBL/GenBank/DDBJ whole genome shotgun (WGS) entry which is preliminary data.</text>
</comment>
<evidence type="ECO:0000313" key="3">
    <source>
        <dbReference type="Proteomes" id="UP001594351"/>
    </source>
</evidence>